<dbReference type="SUPFAM" id="SSF140478">
    <property type="entry name" value="LemA-like"/>
    <property type="match status" value="1"/>
</dbReference>
<accession>F2IG24</accession>
<dbReference type="PANTHER" id="PTHR34478:SF1">
    <property type="entry name" value="PROTEIN LEMA"/>
    <property type="match status" value="1"/>
</dbReference>
<keyword evidence="5 6" id="KW-0472">Membrane</keyword>
<reference evidence="7 8" key="1">
    <citation type="journal article" date="2011" name="Stand. Genomic Sci.">
        <title>Complete genome sequence of the gliding freshwater bacterium Fluviicola taffensis type strain (RW262).</title>
        <authorList>
            <person name="Woyke T."/>
            <person name="Chertkov O."/>
            <person name="Lapidus A."/>
            <person name="Nolan M."/>
            <person name="Lucas S."/>
            <person name="Del Rio T.G."/>
            <person name="Tice H."/>
            <person name="Cheng J.F."/>
            <person name="Tapia R."/>
            <person name="Han C."/>
            <person name="Goodwin L."/>
            <person name="Pitluck S."/>
            <person name="Liolios K."/>
            <person name="Pagani I."/>
            <person name="Ivanova N."/>
            <person name="Huntemann M."/>
            <person name="Mavromatis K."/>
            <person name="Mikhailova N."/>
            <person name="Pati A."/>
            <person name="Chen A."/>
            <person name="Palaniappan K."/>
            <person name="Land M."/>
            <person name="Hauser L."/>
            <person name="Brambilla E.M."/>
            <person name="Rohde M."/>
            <person name="Mwirichia R."/>
            <person name="Sikorski J."/>
            <person name="Tindall B.J."/>
            <person name="Goker M."/>
            <person name="Bristow J."/>
            <person name="Eisen J.A."/>
            <person name="Markowitz V."/>
            <person name="Hugenholtz P."/>
            <person name="Klenk H.P."/>
            <person name="Kyrpides N.C."/>
        </authorList>
    </citation>
    <scope>NUCLEOTIDE SEQUENCE [LARGE SCALE GENOMIC DNA]</scope>
    <source>
        <strain evidence="8">DSM 16823 / RW262 / RW262</strain>
    </source>
</reference>
<dbReference type="RefSeq" id="WP_013687429.1">
    <property type="nucleotide sequence ID" value="NC_015321.1"/>
</dbReference>
<dbReference type="EMBL" id="CP002542">
    <property type="protein sequence ID" value="AEA44659.1"/>
    <property type="molecule type" value="Genomic_DNA"/>
</dbReference>
<dbReference type="PANTHER" id="PTHR34478">
    <property type="entry name" value="PROTEIN LEMA"/>
    <property type="match status" value="1"/>
</dbReference>
<dbReference type="Gene3D" id="1.20.1440.20">
    <property type="entry name" value="LemA-like domain"/>
    <property type="match status" value="1"/>
</dbReference>
<dbReference type="KEGG" id="fte:Fluta_2678"/>
<comment type="subcellular location">
    <subcellularLocation>
        <location evidence="1">Membrane</location>
        <topology evidence="1">Single-pass membrane protein</topology>
    </subcellularLocation>
</comment>
<name>F2IG24_FLUTR</name>
<protein>
    <submittedName>
        <fullName evidence="7">LemA family protein</fullName>
    </submittedName>
</protein>
<dbReference type="HOGENOM" id="CLU_056714_0_1_10"/>
<evidence type="ECO:0000256" key="4">
    <source>
        <dbReference type="ARBA" id="ARBA00022989"/>
    </source>
</evidence>
<gene>
    <name evidence="7" type="ordered locus">Fluta_2678</name>
</gene>
<dbReference type="GO" id="GO:0016020">
    <property type="term" value="C:membrane"/>
    <property type="evidence" value="ECO:0007669"/>
    <property type="project" value="UniProtKB-SubCell"/>
</dbReference>
<evidence type="ECO:0000313" key="8">
    <source>
        <dbReference type="Proteomes" id="UP000007463"/>
    </source>
</evidence>
<evidence type="ECO:0000256" key="1">
    <source>
        <dbReference type="ARBA" id="ARBA00004167"/>
    </source>
</evidence>
<organism evidence="7 8">
    <name type="scientific">Fluviicola taffensis (strain DSM 16823 / NCIMB 13979 / RW262)</name>
    <dbReference type="NCBI Taxonomy" id="755732"/>
    <lineage>
        <taxon>Bacteria</taxon>
        <taxon>Pseudomonadati</taxon>
        <taxon>Bacteroidota</taxon>
        <taxon>Flavobacteriia</taxon>
        <taxon>Flavobacteriales</taxon>
        <taxon>Crocinitomicaceae</taxon>
        <taxon>Fluviicola</taxon>
    </lineage>
</organism>
<feature type="transmembrane region" description="Helical" evidence="6">
    <location>
        <begin position="6"/>
        <end position="23"/>
    </location>
</feature>
<sequence length="188" mass="21105">MVVGLIIAGVVILILIFWLISINNRLVSLKNNRESAFADIDVQLKQRYDLIPQLLGAVKGYMTHESEVLTRVTEARSRCLQAGTISEKINAENNLGAAMSGLNIQIEAYPDLKANTNFMNLQHEISDIENKLAAVRRFFNSSTKEYNNGIEQFPSNIIANSKGYKTEPMFDLGVEQRQTLDKAPEVKF</sequence>
<dbReference type="eggNOG" id="COG1704">
    <property type="taxonomic scope" value="Bacteria"/>
</dbReference>
<proteinExistence type="inferred from homology"/>
<evidence type="ECO:0000256" key="6">
    <source>
        <dbReference type="SAM" id="Phobius"/>
    </source>
</evidence>
<keyword evidence="4 6" id="KW-1133">Transmembrane helix</keyword>
<dbReference type="Pfam" id="PF04011">
    <property type="entry name" value="LemA"/>
    <property type="match status" value="1"/>
</dbReference>
<evidence type="ECO:0000256" key="2">
    <source>
        <dbReference type="ARBA" id="ARBA00008854"/>
    </source>
</evidence>
<comment type="similarity">
    <text evidence="2">Belongs to the LemA family.</text>
</comment>
<keyword evidence="3 6" id="KW-0812">Transmembrane</keyword>
<evidence type="ECO:0000256" key="3">
    <source>
        <dbReference type="ARBA" id="ARBA00022692"/>
    </source>
</evidence>
<keyword evidence="8" id="KW-1185">Reference proteome</keyword>
<reference evidence="8" key="2">
    <citation type="submission" date="2011-02" db="EMBL/GenBank/DDBJ databases">
        <title>The complete genome of Fluviicola taffensis DSM 16823.</title>
        <authorList>
            <consortium name="US DOE Joint Genome Institute (JGI-PGF)"/>
            <person name="Lucas S."/>
            <person name="Copeland A."/>
            <person name="Lapidus A."/>
            <person name="Bruce D."/>
            <person name="Goodwin L."/>
            <person name="Pitluck S."/>
            <person name="Kyrpides N."/>
            <person name="Mavromatis K."/>
            <person name="Ivanova N."/>
            <person name="Mikhailova N."/>
            <person name="Pagani I."/>
            <person name="Chertkov O."/>
            <person name="Detter J.C."/>
            <person name="Han C."/>
            <person name="Tapia R."/>
            <person name="Land M."/>
            <person name="Hauser L."/>
            <person name="Markowitz V."/>
            <person name="Cheng J.-F."/>
            <person name="Hugenholtz P."/>
            <person name="Woyke T."/>
            <person name="Wu D."/>
            <person name="Tindall B."/>
            <person name="Pomrenke H.G."/>
            <person name="Brambilla E."/>
            <person name="Klenk H.-P."/>
            <person name="Eisen J.A."/>
        </authorList>
    </citation>
    <scope>NUCLEOTIDE SEQUENCE [LARGE SCALE GENOMIC DNA]</scope>
    <source>
        <strain evidence="8">DSM 16823 / RW262 / RW262</strain>
    </source>
</reference>
<dbReference type="STRING" id="755732.Fluta_2678"/>
<evidence type="ECO:0000256" key="5">
    <source>
        <dbReference type="ARBA" id="ARBA00023136"/>
    </source>
</evidence>
<dbReference type="OrthoDB" id="9804152at2"/>
<dbReference type="Proteomes" id="UP000007463">
    <property type="component" value="Chromosome"/>
</dbReference>
<dbReference type="InterPro" id="IPR007156">
    <property type="entry name" value="MamQ_LemA"/>
</dbReference>
<evidence type="ECO:0000313" key="7">
    <source>
        <dbReference type="EMBL" id="AEA44659.1"/>
    </source>
</evidence>
<dbReference type="AlphaFoldDB" id="F2IG24"/>
<dbReference type="InterPro" id="IPR023353">
    <property type="entry name" value="LemA-like_dom_sf"/>
</dbReference>